<dbReference type="GO" id="GO:0006417">
    <property type="term" value="P:regulation of translation"/>
    <property type="evidence" value="ECO:0007669"/>
    <property type="project" value="UniProtKB-KW"/>
</dbReference>
<keyword evidence="4" id="KW-0217">Developmental protein</keyword>
<evidence type="ECO:0000313" key="18">
    <source>
        <dbReference type="Ensembl" id="ENSCLMP00005032980.1"/>
    </source>
</evidence>
<evidence type="ECO:0000256" key="6">
    <source>
        <dbReference type="ARBA" id="ARBA00022491"/>
    </source>
</evidence>
<dbReference type="Proteomes" id="UP000694565">
    <property type="component" value="Unplaced"/>
</dbReference>
<accession>A0A8C2ZV19</accession>
<dbReference type="PANTHER" id="PTHR23326">
    <property type="entry name" value="CCR4 NOT-RELATED"/>
    <property type="match status" value="1"/>
</dbReference>
<dbReference type="GO" id="GO:0031047">
    <property type="term" value="P:regulatory ncRNA-mediated gene silencing"/>
    <property type="evidence" value="ECO:0007669"/>
    <property type="project" value="UniProtKB-KW"/>
</dbReference>
<feature type="compositionally biased region" description="Polar residues" evidence="16">
    <location>
        <begin position="297"/>
        <end position="307"/>
    </location>
</feature>
<feature type="compositionally biased region" description="Low complexity" evidence="16">
    <location>
        <begin position="277"/>
        <end position="290"/>
    </location>
</feature>
<evidence type="ECO:0000256" key="10">
    <source>
        <dbReference type="ARBA" id="ARBA00023158"/>
    </source>
</evidence>
<dbReference type="GO" id="GO:0005829">
    <property type="term" value="C:cytosol"/>
    <property type="evidence" value="ECO:0007669"/>
    <property type="project" value="UniProtKB-ARBA"/>
</dbReference>
<evidence type="ECO:0000256" key="3">
    <source>
        <dbReference type="ARBA" id="ARBA00007682"/>
    </source>
</evidence>
<evidence type="ECO:0000256" key="4">
    <source>
        <dbReference type="ARBA" id="ARBA00022473"/>
    </source>
</evidence>
<evidence type="ECO:0000256" key="1">
    <source>
        <dbReference type="ARBA" id="ARBA00004123"/>
    </source>
</evidence>
<dbReference type="GO" id="GO:0006355">
    <property type="term" value="P:regulation of DNA-templated transcription"/>
    <property type="evidence" value="ECO:0007669"/>
    <property type="project" value="InterPro"/>
</dbReference>
<keyword evidence="5" id="KW-0963">Cytoplasm</keyword>
<protein>
    <recommendedName>
        <fullName evidence="14">CCR4-NOT transcription complex subunit 2</fullName>
    </recommendedName>
    <alternativeName>
        <fullName evidence="15">CCR4-associated factor 2</fullName>
    </alternativeName>
</protein>
<feature type="region of interest" description="Disordered" evidence="16">
    <location>
        <begin position="251"/>
        <end position="312"/>
    </location>
</feature>
<dbReference type="AlphaFoldDB" id="A0A8C2ZV19"/>
<keyword evidence="10" id="KW-0943">RNA-mediated gene silencing</keyword>
<feature type="compositionally biased region" description="Gly residues" evidence="16">
    <location>
        <begin position="157"/>
        <end position="179"/>
    </location>
</feature>
<evidence type="ECO:0000256" key="12">
    <source>
        <dbReference type="ARBA" id="ARBA00023242"/>
    </source>
</evidence>
<dbReference type="InterPro" id="IPR038635">
    <property type="entry name" value="CCR4-NOT_su2/3/5_C_sf"/>
</dbReference>
<evidence type="ECO:0000256" key="16">
    <source>
        <dbReference type="SAM" id="MobiDB-lite"/>
    </source>
</evidence>
<feature type="compositionally biased region" description="Polar residues" evidence="16">
    <location>
        <begin position="98"/>
        <end position="132"/>
    </location>
</feature>
<dbReference type="Ensembl" id="ENSCLMT00005034360.1">
    <property type="protein sequence ID" value="ENSCLMP00005032980.1"/>
    <property type="gene ID" value="ENSCLMG00005015237.1"/>
</dbReference>
<keyword evidence="6" id="KW-0678">Repressor</keyword>
<comment type="subunit">
    <text evidence="13">Component of the CCR4-NOT complex; distinct complexes seem to exist that differ in the participation of probably mutually exclusive catalytic subunits. In the complex interacts directly with CNOT3. Interacts with NCOR1, NCOR2. HDAC3 and GPS2.</text>
</comment>
<feature type="region of interest" description="Disordered" evidence="16">
    <location>
        <begin position="93"/>
        <end position="200"/>
    </location>
</feature>
<comment type="similarity">
    <text evidence="3">Belongs to the CNOT2/3/5 family.</text>
</comment>
<comment type="subcellular location">
    <subcellularLocation>
        <location evidence="2">Cytoplasm</location>
    </subcellularLocation>
    <subcellularLocation>
        <location evidence="1">Nucleus</location>
    </subcellularLocation>
</comment>
<dbReference type="InterPro" id="IPR007282">
    <property type="entry name" value="NOT2/3/5_C"/>
</dbReference>
<keyword evidence="8" id="KW-0810">Translation regulation</keyword>
<evidence type="ECO:0000256" key="11">
    <source>
        <dbReference type="ARBA" id="ARBA00023163"/>
    </source>
</evidence>
<dbReference type="Pfam" id="PF04153">
    <property type="entry name" value="NOT2_3_5_C"/>
    <property type="match status" value="1"/>
</dbReference>
<evidence type="ECO:0000256" key="14">
    <source>
        <dbReference type="ARBA" id="ARBA00071434"/>
    </source>
</evidence>
<dbReference type="GO" id="GO:2000036">
    <property type="term" value="P:regulation of stem cell population maintenance"/>
    <property type="evidence" value="ECO:0007669"/>
    <property type="project" value="UniProtKB-ARBA"/>
</dbReference>
<dbReference type="GO" id="GO:0005634">
    <property type="term" value="C:nucleus"/>
    <property type="evidence" value="ECO:0007669"/>
    <property type="project" value="UniProtKB-SubCell"/>
</dbReference>
<keyword evidence="19" id="KW-1185">Reference proteome</keyword>
<sequence length="514" mass="55922">MKNNTNLSTFTDGVRLFLFRVTRGMFGANRKKFMEGGVESDYADDSSLYYTQQSMFPPHRPDKDMLTSSSASSTGQLSQLGASLYGPQSALGFPMRGMNSSTAPQLSRSGLNQSANQLPSHASTANTGTMHTPPSPSRGILPMSTRSVLNHSQQVGGPTGGMGGVGVERGGGVGGGRSSGMGSPSRSSPSIIGMPKQQQARQPFTINSMSGFGVNRNPGYNMNNSLSNNIFNGTDGSENVTGLDLSDFPALADRSRRDGGSNPTPLLNPLAGRNLNSSGKPASSSSDGPKFPGDKSSAPSNNNQQKKGIQVLPDGRVTNIPIGMVTDQFGMIGLLTFIRAAETDPGMVHLALGSDLTTLGLNLNSPENLYPKFASPWASAPCRPQDIDFHVPSEYLTNIHIRDKLAAIKLSRYGEDLLFYLYYMNGGDLLQLLAAVELFNRDWRYHKEERVWITRAPGMEPTLKTNAYERGTYYFFDCLNWRKVAKEFHLEYEKLEERPHVPSTFNYNPAQQAF</sequence>
<evidence type="ECO:0000256" key="15">
    <source>
        <dbReference type="ARBA" id="ARBA00083550"/>
    </source>
</evidence>
<evidence type="ECO:0000256" key="9">
    <source>
        <dbReference type="ARBA" id="ARBA00023015"/>
    </source>
</evidence>
<feature type="domain" description="NOT2/NOT3/NOT5 C-terminal" evidence="17">
    <location>
        <begin position="371"/>
        <end position="495"/>
    </location>
</feature>
<keyword evidence="9" id="KW-0805">Transcription regulation</keyword>
<dbReference type="Gene3D" id="2.30.30.1020">
    <property type="entry name" value="CCR4-NOT complex subunit 2/3/5, C-terminal domain"/>
    <property type="match status" value="1"/>
</dbReference>
<evidence type="ECO:0000256" key="5">
    <source>
        <dbReference type="ARBA" id="ARBA00022490"/>
    </source>
</evidence>
<reference evidence="18" key="2">
    <citation type="submission" date="2025-09" db="UniProtKB">
        <authorList>
            <consortium name="Ensembl"/>
        </authorList>
    </citation>
    <scope>IDENTIFICATION</scope>
</reference>
<evidence type="ECO:0000256" key="13">
    <source>
        <dbReference type="ARBA" id="ARBA00064045"/>
    </source>
</evidence>
<proteinExistence type="inferred from homology"/>
<evidence type="ECO:0000259" key="17">
    <source>
        <dbReference type="Pfam" id="PF04153"/>
    </source>
</evidence>
<feature type="compositionally biased region" description="Low complexity" evidence="16">
    <location>
        <begin position="180"/>
        <end position="194"/>
    </location>
</feature>
<keyword evidence="11" id="KW-0804">Transcription</keyword>
<evidence type="ECO:0000313" key="19">
    <source>
        <dbReference type="Proteomes" id="UP000694565"/>
    </source>
</evidence>
<keyword evidence="12" id="KW-0539">Nucleus</keyword>
<feature type="compositionally biased region" description="Polar residues" evidence="16">
    <location>
        <begin position="144"/>
        <end position="155"/>
    </location>
</feature>
<evidence type="ECO:0000256" key="8">
    <source>
        <dbReference type="ARBA" id="ARBA00022845"/>
    </source>
</evidence>
<evidence type="ECO:0000256" key="2">
    <source>
        <dbReference type="ARBA" id="ARBA00004496"/>
    </source>
</evidence>
<evidence type="ECO:0000256" key="7">
    <source>
        <dbReference type="ARBA" id="ARBA00022553"/>
    </source>
</evidence>
<reference evidence="18" key="1">
    <citation type="submission" date="2025-08" db="UniProtKB">
        <authorList>
            <consortium name="Ensembl"/>
        </authorList>
    </citation>
    <scope>IDENTIFICATION</scope>
</reference>
<organism evidence="18 19">
    <name type="scientific">Cyclopterus lumpus</name>
    <name type="common">Lumpsucker</name>
    <dbReference type="NCBI Taxonomy" id="8103"/>
    <lineage>
        <taxon>Eukaryota</taxon>
        <taxon>Metazoa</taxon>
        <taxon>Chordata</taxon>
        <taxon>Craniata</taxon>
        <taxon>Vertebrata</taxon>
        <taxon>Euteleostomi</taxon>
        <taxon>Actinopterygii</taxon>
        <taxon>Neopterygii</taxon>
        <taxon>Teleostei</taxon>
        <taxon>Neoteleostei</taxon>
        <taxon>Acanthomorphata</taxon>
        <taxon>Eupercaria</taxon>
        <taxon>Perciformes</taxon>
        <taxon>Cottioidei</taxon>
        <taxon>Cottales</taxon>
        <taxon>Cyclopteridae</taxon>
        <taxon>Cyclopterus</taxon>
    </lineage>
</organism>
<dbReference type="GO" id="GO:0030015">
    <property type="term" value="C:CCR4-NOT core complex"/>
    <property type="evidence" value="ECO:0007669"/>
    <property type="project" value="InterPro"/>
</dbReference>
<dbReference type="FunFam" id="2.30.30.1020:FF:000001">
    <property type="entry name" value="Putative CCR4-NOT transcription complex subunit 2"/>
    <property type="match status" value="1"/>
</dbReference>
<name>A0A8C2ZV19_CYCLU</name>
<feature type="region of interest" description="Disordered" evidence="16">
    <location>
        <begin position="53"/>
        <end position="73"/>
    </location>
</feature>
<dbReference type="GeneTree" id="ENSGT00940000172122"/>
<keyword evidence="7" id="KW-0597">Phosphoprotein</keyword>
<gene>
    <name evidence="18" type="primary">LOC117726358</name>
</gene>
<dbReference type="InterPro" id="IPR040168">
    <property type="entry name" value="Not2/3/5"/>
</dbReference>